<dbReference type="Proteomes" id="UP001566132">
    <property type="component" value="Unassembled WGS sequence"/>
</dbReference>
<feature type="compositionally biased region" description="Polar residues" evidence="1">
    <location>
        <begin position="53"/>
        <end position="65"/>
    </location>
</feature>
<dbReference type="EMBL" id="JBDJPC010000005">
    <property type="protein sequence ID" value="KAL1502209.1"/>
    <property type="molecule type" value="Genomic_DNA"/>
</dbReference>
<evidence type="ECO:0000313" key="3">
    <source>
        <dbReference type="Proteomes" id="UP001566132"/>
    </source>
</evidence>
<evidence type="ECO:0000313" key="2">
    <source>
        <dbReference type="EMBL" id="KAL1502209.1"/>
    </source>
</evidence>
<name>A0ABD1ETW1_HYPHA</name>
<dbReference type="AlphaFoldDB" id="A0ABD1ETW1"/>
<feature type="region of interest" description="Disordered" evidence="1">
    <location>
        <begin position="1"/>
        <end position="80"/>
    </location>
</feature>
<gene>
    <name evidence="2" type="ORF">ABEB36_007385</name>
</gene>
<evidence type="ECO:0000256" key="1">
    <source>
        <dbReference type="SAM" id="MobiDB-lite"/>
    </source>
</evidence>
<accession>A0ABD1ETW1</accession>
<reference evidence="2 3" key="1">
    <citation type="submission" date="2024-05" db="EMBL/GenBank/DDBJ databases">
        <title>Genetic variation in Jamaican populations of the coffee berry borer (Hypothenemus hampei).</title>
        <authorList>
            <person name="Errbii M."/>
            <person name="Myrie A."/>
        </authorList>
    </citation>
    <scope>NUCLEOTIDE SEQUENCE [LARGE SCALE GENOMIC DNA]</scope>
    <source>
        <strain evidence="2">JA-Hopewell-2020-01-JO</strain>
        <tissue evidence="2">Whole body</tissue>
    </source>
</reference>
<sequence length="123" mass="13891">MSAKAYISAKIPGNPVRKNNKPRTKRQISHSTDVTREENDDASKTYDHEFPDTISQSRTGQNPRGTHTDKPVLTGGPRKQLCHPSAMITVRQIGYYFVTNEIDNCPRPGSLILSQNWKNKLKI</sequence>
<feature type="compositionally biased region" description="Basic and acidic residues" evidence="1">
    <location>
        <begin position="33"/>
        <end position="51"/>
    </location>
</feature>
<feature type="compositionally biased region" description="Basic residues" evidence="1">
    <location>
        <begin position="18"/>
        <end position="28"/>
    </location>
</feature>
<proteinExistence type="predicted"/>
<protein>
    <submittedName>
        <fullName evidence="2">Uncharacterized protein</fullName>
    </submittedName>
</protein>
<organism evidence="2 3">
    <name type="scientific">Hypothenemus hampei</name>
    <name type="common">Coffee berry borer</name>
    <dbReference type="NCBI Taxonomy" id="57062"/>
    <lineage>
        <taxon>Eukaryota</taxon>
        <taxon>Metazoa</taxon>
        <taxon>Ecdysozoa</taxon>
        <taxon>Arthropoda</taxon>
        <taxon>Hexapoda</taxon>
        <taxon>Insecta</taxon>
        <taxon>Pterygota</taxon>
        <taxon>Neoptera</taxon>
        <taxon>Endopterygota</taxon>
        <taxon>Coleoptera</taxon>
        <taxon>Polyphaga</taxon>
        <taxon>Cucujiformia</taxon>
        <taxon>Curculionidae</taxon>
        <taxon>Scolytinae</taxon>
        <taxon>Hypothenemus</taxon>
    </lineage>
</organism>
<comment type="caution">
    <text evidence="2">The sequence shown here is derived from an EMBL/GenBank/DDBJ whole genome shotgun (WGS) entry which is preliminary data.</text>
</comment>
<keyword evidence="3" id="KW-1185">Reference proteome</keyword>